<dbReference type="AlphaFoldDB" id="A0AA38XIV7"/>
<accession>A0AA38XIV7</accession>
<dbReference type="Proteomes" id="UP001172673">
    <property type="component" value="Unassembled WGS sequence"/>
</dbReference>
<name>A0AA38XIV7_9EURO</name>
<protein>
    <submittedName>
        <fullName evidence="2">Uncharacterized protein</fullName>
    </submittedName>
</protein>
<evidence type="ECO:0000313" key="2">
    <source>
        <dbReference type="EMBL" id="KAJ9614305.1"/>
    </source>
</evidence>
<proteinExistence type="predicted"/>
<dbReference type="EMBL" id="JAPDRK010000003">
    <property type="protein sequence ID" value="KAJ9614305.1"/>
    <property type="molecule type" value="Genomic_DNA"/>
</dbReference>
<organism evidence="2 3">
    <name type="scientific">Cladophialophora chaetospira</name>
    <dbReference type="NCBI Taxonomy" id="386627"/>
    <lineage>
        <taxon>Eukaryota</taxon>
        <taxon>Fungi</taxon>
        <taxon>Dikarya</taxon>
        <taxon>Ascomycota</taxon>
        <taxon>Pezizomycotina</taxon>
        <taxon>Eurotiomycetes</taxon>
        <taxon>Chaetothyriomycetidae</taxon>
        <taxon>Chaetothyriales</taxon>
        <taxon>Herpotrichiellaceae</taxon>
        <taxon>Cladophialophora</taxon>
    </lineage>
</organism>
<evidence type="ECO:0000313" key="3">
    <source>
        <dbReference type="Proteomes" id="UP001172673"/>
    </source>
</evidence>
<sequence>MTRLKCHNCGQLSTRYKGGHANLISPSHWIDTQSESSTPESEEESAEYPSTVVSDLHPTSPAESVSTKDDSAYDQHRSGPFGRILDGLRLTDHERDLIEELVHTDTAESQGHYRRARTTEEIVQTLSQTTHIDLINYNFISAADAINKGEDEIASMWGDSDIHKKGRAISQEHK</sequence>
<gene>
    <name evidence="2" type="ORF">H2200_002441</name>
</gene>
<feature type="region of interest" description="Disordered" evidence="1">
    <location>
        <begin position="25"/>
        <end position="78"/>
    </location>
</feature>
<comment type="caution">
    <text evidence="2">The sequence shown here is derived from an EMBL/GenBank/DDBJ whole genome shotgun (WGS) entry which is preliminary data.</text>
</comment>
<evidence type="ECO:0000256" key="1">
    <source>
        <dbReference type="SAM" id="MobiDB-lite"/>
    </source>
</evidence>
<reference evidence="2" key="1">
    <citation type="submission" date="2022-10" db="EMBL/GenBank/DDBJ databases">
        <title>Culturing micro-colonial fungi from biological soil crusts in the Mojave desert and describing Neophaeococcomyces mojavensis, and introducing the new genera and species Taxawa tesnikishii.</title>
        <authorList>
            <person name="Kurbessoian T."/>
            <person name="Stajich J.E."/>
        </authorList>
    </citation>
    <scope>NUCLEOTIDE SEQUENCE</scope>
    <source>
        <strain evidence="2">TK_41</strain>
    </source>
</reference>
<feature type="compositionally biased region" description="Basic and acidic residues" evidence="1">
    <location>
        <begin position="66"/>
        <end position="77"/>
    </location>
</feature>
<keyword evidence="3" id="KW-1185">Reference proteome</keyword>